<keyword evidence="9" id="KW-0636">Prenylation</keyword>
<evidence type="ECO:0000313" key="10">
    <source>
        <dbReference type="EMBL" id="CAF4506036.1"/>
    </source>
</evidence>
<dbReference type="NCBIfam" id="TIGR00231">
    <property type="entry name" value="small_GTP"/>
    <property type="match status" value="1"/>
</dbReference>
<reference evidence="10" key="1">
    <citation type="submission" date="2021-02" db="EMBL/GenBank/DDBJ databases">
        <authorList>
            <person name="Nowell W R."/>
        </authorList>
    </citation>
    <scope>NUCLEOTIDE SEQUENCE</scope>
</reference>
<comment type="similarity">
    <text evidence="2">Belongs to the small GTPase superfamily. Rho family.</text>
</comment>
<dbReference type="SMART" id="SM00175">
    <property type="entry name" value="RAB"/>
    <property type="match status" value="1"/>
</dbReference>
<dbReference type="PANTHER" id="PTHR24072">
    <property type="entry name" value="RHO FAMILY GTPASE"/>
    <property type="match status" value="1"/>
</dbReference>
<dbReference type="GO" id="GO:0003924">
    <property type="term" value="F:GTPase activity"/>
    <property type="evidence" value="ECO:0007669"/>
    <property type="project" value="InterPro"/>
</dbReference>
<name>A0A820VRM7_9BILA</name>
<evidence type="ECO:0000256" key="7">
    <source>
        <dbReference type="ARBA" id="ARBA00023136"/>
    </source>
</evidence>
<keyword evidence="5" id="KW-0547">Nucleotide-binding</keyword>
<dbReference type="CDD" id="cd00157">
    <property type="entry name" value="Rho"/>
    <property type="match status" value="1"/>
</dbReference>
<feature type="non-terminal residue" evidence="10">
    <location>
        <position position="1"/>
    </location>
</feature>
<dbReference type="GO" id="GO:0005886">
    <property type="term" value="C:plasma membrane"/>
    <property type="evidence" value="ECO:0007669"/>
    <property type="project" value="UniProtKB-SubCell"/>
</dbReference>
<dbReference type="GO" id="GO:0007264">
    <property type="term" value="P:small GTPase-mediated signal transduction"/>
    <property type="evidence" value="ECO:0007669"/>
    <property type="project" value="InterPro"/>
</dbReference>
<evidence type="ECO:0000256" key="4">
    <source>
        <dbReference type="ARBA" id="ARBA00022481"/>
    </source>
</evidence>
<keyword evidence="3" id="KW-1003">Cell membrane</keyword>
<dbReference type="InterPro" id="IPR001806">
    <property type="entry name" value="Small_GTPase"/>
</dbReference>
<evidence type="ECO:0000256" key="3">
    <source>
        <dbReference type="ARBA" id="ARBA00022475"/>
    </source>
</evidence>
<dbReference type="SMART" id="SM00173">
    <property type="entry name" value="RAS"/>
    <property type="match status" value="1"/>
</dbReference>
<evidence type="ECO:0000256" key="2">
    <source>
        <dbReference type="ARBA" id="ARBA00010142"/>
    </source>
</evidence>
<keyword evidence="8" id="KW-0449">Lipoprotein</keyword>
<accession>A0A820VRM7</accession>
<protein>
    <recommendedName>
        <fullName evidence="12">Rho GTPase</fullName>
    </recommendedName>
</protein>
<evidence type="ECO:0000256" key="6">
    <source>
        <dbReference type="ARBA" id="ARBA00023134"/>
    </source>
</evidence>
<keyword evidence="7" id="KW-0472">Membrane</keyword>
<dbReference type="Pfam" id="PF00071">
    <property type="entry name" value="Ras"/>
    <property type="match status" value="1"/>
</dbReference>
<evidence type="ECO:0000256" key="1">
    <source>
        <dbReference type="ARBA" id="ARBA00004342"/>
    </source>
</evidence>
<evidence type="ECO:0000256" key="8">
    <source>
        <dbReference type="ARBA" id="ARBA00023288"/>
    </source>
</evidence>
<evidence type="ECO:0000256" key="9">
    <source>
        <dbReference type="ARBA" id="ARBA00023289"/>
    </source>
</evidence>
<dbReference type="PROSITE" id="PS51420">
    <property type="entry name" value="RHO"/>
    <property type="match status" value="1"/>
</dbReference>
<dbReference type="FunFam" id="3.40.50.300:FF:000983">
    <property type="entry name" value="Rho family GTPase"/>
    <property type="match status" value="1"/>
</dbReference>
<keyword evidence="4" id="KW-0488">Methylation</keyword>
<dbReference type="InterPro" id="IPR005225">
    <property type="entry name" value="Small_GTP-bd"/>
</dbReference>
<dbReference type="SMART" id="SM00174">
    <property type="entry name" value="RHO"/>
    <property type="match status" value="1"/>
</dbReference>
<dbReference type="SUPFAM" id="SSF52540">
    <property type="entry name" value="P-loop containing nucleoside triphosphate hydrolases"/>
    <property type="match status" value="1"/>
</dbReference>
<dbReference type="PROSITE" id="PS51419">
    <property type="entry name" value="RAB"/>
    <property type="match status" value="1"/>
</dbReference>
<dbReference type="Proteomes" id="UP000663848">
    <property type="component" value="Unassembled WGS sequence"/>
</dbReference>
<sequence>MANNRNSVLQKSRKLVVVGDGMSGKTCLLFAFKDDEFNTDHIPTVFDTYVAEIEVDGNTIDLALFDTAGQEDFDRLRPLSYPDTNVILMCFGVDNTVSAESVAERWIPEVRHFCGGCPIILVACKIDLRTDSRTISALRAKNQKPVTIEDGKRLAAQIKADAYMECSAKTREGVHDLFILAARLALKKRSNKKHRNTTQLTNHIDISTTKVQQTLEETVLDIVYHY</sequence>
<dbReference type="PROSITE" id="PS51421">
    <property type="entry name" value="RAS"/>
    <property type="match status" value="1"/>
</dbReference>
<gene>
    <name evidence="10" type="ORF">QYT958_LOCUS5084</name>
</gene>
<dbReference type="InterPro" id="IPR003578">
    <property type="entry name" value="Small_GTPase_Rho"/>
</dbReference>
<dbReference type="PRINTS" id="PR00449">
    <property type="entry name" value="RASTRNSFRMNG"/>
</dbReference>
<dbReference type="InterPro" id="IPR027417">
    <property type="entry name" value="P-loop_NTPase"/>
</dbReference>
<dbReference type="GO" id="GO:0005525">
    <property type="term" value="F:GTP binding"/>
    <property type="evidence" value="ECO:0007669"/>
    <property type="project" value="UniProtKB-KW"/>
</dbReference>
<organism evidence="10 11">
    <name type="scientific">Rotaria socialis</name>
    <dbReference type="NCBI Taxonomy" id="392032"/>
    <lineage>
        <taxon>Eukaryota</taxon>
        <taxon>Metazoa</taxon>
        <taxon>Spiralia</taxon>
        <taxon>Gnathifera</taxon>
        <taxon>Rotifera</taxon>
        <taxon>Eurotatoria</taxon>
        <taxon>Bdelloidea</taxon>
        <taxon>Philodinida</taxon>
        <taxon>Philodinidae</taxon>
        <taxon>Rotaria</taxon>
    </lineage>
</organism>
<evidence type="ECO:0000313" key="11">
    <source>
        <dbReference type="Proteomes" id="UP000663848"/>
    </source>
</evidence>
<evidence type="ECO:0008006" key="12">
    <source>
        <dbReference type="Google" id="ProtNLM"/>
    </source>
</evidence>
<comment type="caution">
    <text evidence="10">The sequence shown here is derived from an EMBL/GenBank/DDBJ whole genome shotgun (WGS) entry which is preliminary data.</text>
</comment>
<comment type="subcellular location">
    <subcellularLocation>
        <location evidence="1">Cell membrane</location>
        <topology evidence="1">Lipid-anchor</topology>
        <orientation evidence="1">Cytoplasmic side</orientation>
    </subcellularLocation>
</comment>
<dbReference type="AlphaFoldDB" id="A0A820VRM7"/>
<proteinExistence type="inferred from homology"/>
<keyword evidence="6" id="KW-0342">GTP-binding</keyword>
<dbReference type="Gene3D" id="3.40.50.300">
    <property type="entry name" value="P-loop containing nucleotide triphosphate hydrolases"/>
    <property type="match status" value="1"/>
</dbReference>
<dbReference type="EMBL" id="CAJOBR010000410">
    <property type="protein sequence ID" value="CAF4506036.1"/>
    <property type="molecule type" value="Genomic_DNA"/>
</dbReference>
<evidence type="ECO:0000256" key="5">
    <source>
        <dbReference type="ARBA" id="ARBA00022741"/>
    </source>
</evidence>